<dbReference type="SUPFAM" id="SSF51658">
    <property type="entry name" value="Xylose isomerase-like"/>
    <property type="match status" value="1"/>
</dbReference>
<dbReference type="Proteomes" id="UP001291687">
    <property type="component" value="Unassembled WGS sequence"/>
</dbReference>
<dbReference type="Gene3D" id="3.20.20.150">
    <property type="entry name" value="Divalent-metal-dependent TIM barrel enzymes"/>
    <property type="match status" value="1"/>
</dbReference>
<protein>
    <submittedName>
        <fullName evidence="1">DUF692 domain-containing protein</fullName>
    </submittedName>
</protein>
<evidence type="ECO:0000313" key="1">
    <source>
        <dbReference type="EMBL" id="MEA0970204.1"/>
    </source>
</evidence>
<dbReference type="Pfam" id="PF05114">
    <property type="entry name" value="MbnB_TglH_ChrH"/>
    <property type="match status" value="1"/>
</dbReference>
<evidence type="ECO:0000313" key="2">
    <source>
        <dbReference type="Proteomes" id="UP001291687"/>
    </source>
</evidence>
<dbReference type="EMBL" id="JARJFB010000005">
    <property type="protein sequence ID" value="MEA0970204.1"/>
    <property type="molecule type" value="Genomic_DNA"/>
</dbReference>
<dbReference type="InterPro" id="IPR036237">
    <property type="entry name" value="Xyl_isomerase-like_sf"/>
</dbReference>
<dbReference type="InterPro" id="IPR007801">
    <property type="entry name" value="MbnB/TglH/ChrH"/>
</dbReference>
<comment type="caution">
    <text evidence="1">The sequence shown here is derived from an EMBL/GenBank/DDBJ whole genome shotgun (WGS) entry which is preliminary data.</text>
</comment>
<dbReference type="NCBIfam" id="NF003818">
    <property type="entry name" value="PRK05409.1"/>
    <property type="match status" value="1"/>
</dbReference>
<organism evidence="1 2">
    <name type="scientific">Candidatus Megaera venefica</name>
    <dbReference type="NCBI Taxonomy" id="2055910"/>
    <lineage>
        <taxon>Bacteria</taxon>
        <taxon>Pseudomonadati</taxon>
        <taxon>Pseudomonadota</taxon>
        <taxon>Alphaproteobacteria</taxon>
        <taxon>Rickettsiales</taxon>
        <taxon>Rickettsiaceae</taxon>
        <taxon>Candidatus Megaera</taxon>
    </lineage>
</organism>
<proteinExistence type="predicted"/>
<dbReference type="RefSeq" id="WP_322776109.1">
    <property type="nucleotide sequence ID" value="NZ_JARJFB010000005.1"/>
</dbReference>
<sequence length="300" mass="34216">MPINRPRSKPIYSITEFDKEPNPVGIGLRYPHLVQFSEQQSVSIGWVEVHSENFYSLGGPDFEYLYKIRERYPVSLHGIGMSLGSVNGIDDGHIALVKGLIDIIDPFLISDHLSWNTVSNKFLPDLLPTPFNKESLDIFADNISFVQDKLQRKILLENPSTYFEYINSTYSEPEFLNTLMQKTGAGILLDVNNVYISGLNNGWSPRDYIDAINPPFVGEMHVSGHSQKKILDNESLYIDSHDNLVCDEVWQLFEFALKKFGILPTMVEWDINIPALEVLLDEAAKIDYYMTQAQEKKTYA</sequence>
<keyword evidence="2" id="KW-1185">Reference proteome</keyword>
<dbReference type="PANTHER" id="PTHR42194:SF1">
    <property type="entry name" value="UPF0276 PROTEIN HI_1600"/>
    <property type="match status" value="1"/>
</dbReference>
<gene>
    <name evidence="1" type="ORF">Megvenef_00156</name>
</gene>
<reference evidence="1 2" key="1">
    <citation type="submission" date="2023-03" db="EMBL/GenBank/DDBJ databases">
        <title>Host association and intracellularity evolved multiple times independently in the Rickettsiales.</title>
        <authorList>
            <person name="Castelli M."/>
            <person name="Nardi T."/>
            <person name="Gammuto L."/>
            <person name="Bellinzona G."/>
            <person name="Sabaneyeva E."/>
            <person name="Potekhin A."/>
            <person name="Serra V."/>
            <person name="Petroni G."/>
            <person name="Sassera D."/>
        </authorList>
    </citation>
    <scope>NUCLEOTIDE SEQUENCE [LARGE SCALE GENOMIC DNA]</scope>
    <source>
        <strain evidence="1 2">Sr 2-6</strain>
    </source>
</reference>
<name>A0ABU5NAK7_9RICK</name>
<dbReference type="PANTHER" id="PTHR42194">
    <property type="entry name" value="UPF0276 PROTEIN HI_1600"/>
    <property type="match status" value="1"/>
</dbReference>
<accession>A0ABU5NAK7</accession>